<dbReference type="Pfam" id="PF01613">
    <property type="entry name" value="Flavin_Reduct"/>
    <property type="match status" value="1"/>
</dbReference>
<protein>
    <recommendedName>
        <fullName evidence="3">Flavin reductase like domain-containing protein</fullName>
    </recommendedName>
</protein>
<dbReference type="SUPFAM" id="SSF50475">
    <property type="entry name" value="FMN-binding split barrel"/>
    <property type="match status" value="1"/>
</dbReference>
<feature type="compositionally biased region" description="Low complexity" evidence="2">
    <location>
        <begin position="258"/>
        <end position="270"/>
    </location>
</feature>
<comment type="caution">
    <text evidence="5">The sequence shown here is derived from an EMBL/GenBank/DDBJ whole genome shotgun (WGS) entry which is preliminary data.</text>
</comment>
<reference evidence="5" key="1">
    <citation type="submission" date="2016-04" db="EMBL/GenBank/DDBJ databases">
        <authorList>
            <person name="Nguyen H.D."/>
            <person name="Kesanakurti P."/>
            <person name="Cullis J."/>
            <person name="Levesque C.A."/>
            <person name="Hambleton S."/>
        </authorList>
    </citation>
    <scope>NUCLEOTIDE SEQUENCE</scope>
    <source>
        <strain evidence="5">DAOMC 238032</strain>
    </source>
</reference>
<feature type="domain" description="Flavin reductase like" evidence="3">
    <location>
        <begin position="55"/>
        <end position="282"/>
    </location>
</feature>
<evidence type="ECO:0000313" key="7">
    <source>
        <dbReference type="Proteomes" id="UP000836402"/>
    </source>
</evidence>
<dbReference type="PANTHER" id="PTHR30466">
    <property type="entry name" value="FLAVIN REDUCTASE"/>
    <property type="match status" value="1"/>
</dbReference>
<feature type="region of interest" description="Disordered" evidence="2">
    <location>
        <begin position="243"/>
        <end position="273"/>
    </location>
</feature>
<dbReference type="Proteomes" id="UP000836402">
    <property type="component" value="Unassembled WGS sequence"/>
</dbReference>
<keyword evidence="1" id="KW-0560">Oxidoreductase</keyword>
<name>A0A177TZS1_9BASI</name>
<feature type="compositionally biased region" description="Low complexity" evidence="2">
    <location>
        <begin position="29"/>
        <end position="40"/>
    </location>
</feature>
<dbReference type="Proteomes" id="UP000077671">
    <property type="component" value="Unassembled WGS sequence"/>
</dbReference>
<reference evidence="4" key="3">
    <citation type="submission" date="2020-10" db="EMBL/GenBank/DDBJ databases">
        <authorList>
            <person name="Sedaghatjoo S."/>
        </authorList>
    </citation>
    <scope>NUCLEOTIDE SEQUENCE</scope>
    <source>
        <strain evidence="4">AZH3</strain>
    </source>
</reference>
<dbReference type="InterPro" id="IPR050268">
    <property type="entry name" value="NADH-dep_flavin_reductase"/>
</dbReference>
<dbReference type="GO" id="GO:0010181">
    <property type="term" value="F:FMN binding"/>
    <property type="evidence" value="ECO:0007669"/>
    <property type="project" value="InterPro"/>
</dbReference>
<evidence type="ECO:0000256" key="1">
    <source>
        <dbReference type="ARBA" id="ARBA00023002"/>
    </source>
</evidence>
<dbReference type="EMBL" id="LWDD02000163">
    <property type="protein sequence ID" value="KAE8263201.1"/>
    <property type="molecule type" value="Genomic_DNA"/>
</dbReference>
<proteinExistence type="predicted"/>
<gene>
    <name evidence="5" type="ORF">A4X03_0g1856</name>
    <name evidence="4" type="ORF">JKIAZH3_G7420</name>
</gene>
<dbReference type="SMART" id="SM00903">
    <property type="entry name" value="Flavin_Reduct"/>
    <property type="match status" value="1"/>
</dbReference>
<keyword evidence="7" id="KW-1185">Reference proteome</keyword>
<evidence type="ECO:0000256" key="2">
    <source>
        <dbReference type="SAM" id="MobiDB-lite"/>
    </source>
</evidence>
<evidence type="ECO:0000313" key="6">
    <source>
        <dbReference type="Proteomes" id="UP000077671"/>
    </source>
</evidence>
<evidence type="ECO:0000259" key="3">
    <source>
        <dbReference type="SMART" id="SM00903"/>
    </source>
</evidence>
<dbReference type="InterPro" id="IPR012349">
    <property type="entry name" value="Split_barrel_FMN-bd"/>
</dbReference>
<dbReference type="AlphaFoldDB" id="A0A177TZS1"/>
<organism evidence="5 6">
    <name type="scientific">Tilletia caries</name>
    <name type="common">wheat bunt fungus</name>
    <dbReference type="NCBI Taxonomy" id="13290"/>
    <lineage>
        <taxon>Eukaryota</taxon>
        <taxon>Fungi</taxon>
        <taxon>Dikarya</taxon>
        <taxon>Basidiomycota</taxon>
        <taxon>Ustilaginomycotina</taxon>
        <taxon>Exobasidiomycetes</taxon>
        <taxon>Tilletiales</taxon>
        <taxon>Tilletiaceae</taxon>
        <taxon>Tilletia</taxon>
    </lineage>
</organism>
<evidence type="ECO:0000313" key="5">
    <source>
        <dbReference type="EMBL" id="KAE8263201.1"/>
    </source>
</evidence>
<feature type="region of interest" description="Disordered" evidence="2">
    <location>
        <begin position="1"/>
        <end position="46"/>
    </location>
</feature>
<sequence length="295" mass="31472">MMATAAAMTRTTAGSLLRKCARHPSPYARSSSSSSSSSRSLPTTDSVQEQLRAAMRDVAQPVAIITTHLPSSSLVHGATVSSFTTISMNPPLVAFSLRTPSRLAHALQRQQPDSAKDQPHFLINLLSHTQADTAAAFAKPGLVPLRFDPARSSLRSSSSSASSPSPPTVLDNLPVWLSRTTPDQIPALKGCMSALACRLEFKLDLSSPPSPLVGNDEMAEDEAIVGEGTASSQLFVARVCAVEQEREQEEGEQEEGSKSTPSSDSISGSGDPLVYHRHKFCTIAHARNHSTNNDR</sequence>
<feature type="compositionally biased region" description="Low complexity" evidence="2">
    <location>
        <begin position="1"/>
        <end position="13"/>
    </location>
</feature>
<dbReference type="PANTHER" id="PTHR30466:SF1">
    <property type="entry name" value="FMN REDUCTASE (NADH) RUTF"/>
    <property type="match status" value="1"/>
</dbReference>
<dbReference type="Gene3D" id="2.30.110.10">
    <property type="entry name" value="Electron Transport, Fmn-binding Protein, Chain A"/>
    <property type="match status" value="1"/>
</dbReference>
<accession>A0A177TZS1</accession>
<reference evidence="5" key="2">
    <citation type="journal article" date="2019" name="IMA Fungus">
        <title>Genome sequencing and comparison of five Tilletia species to identify candidate genes for the detection of regulated species infecting wheat.</title>
        <authorList>
            <person name="Nguyen H.D.T."/>
            <person name="Sultana T."/>
            <person name="Kesanakurti P."/>
            <person name="Hambleton S."/>
        </authorList>
    </citation>
    <scope>NUCLEOTIDE SEQUENCE</scope>
    <source>
        <strain evidence="5">DAOMC 238032</strain>
    </source>
</reference>
<dbReference type="EMBL" id="CAJHJG010003377">
    <property type="protein sequence ID" value="CAD6930860.1"/>
    <property type="molecule type" value="Genomic_DNA"/>
</dbReference>
<dbReference type="InterPro" id="IPR002563">
    <property type="entry name" value="Flavin_Rdtase-like_dom"/>
</dbReference>
<dbReference type="GO" id="GO:0042602">
    <property type="term" value="F:riboflavin reductase (NADPH) activity"/>
    <property type="evidence" value="ECO:0007669"/>
    <property type="project" value="TreeGrafter"/>
</dbReference>
<evidence type="ECO:0000313" key="4">
    <source>
        <dbReference type="EMBL" id="CAD6930860.1"/>
    </source>
</evidence>